<dbReference type="Pfam" id="PF00642">
    <property type="entry name" value="zf-CCCH"/>
    <property type="match status" value="1"/>
</dbReference>
<keyword evidence="8" id="KW-1185">Reference proteome</keyword>
<keyword evidence="3 5" id="KW-0863">Zinc-finger</keyword>
<dbReference type="SUPFAM" id="SSF90229">
    <property type="entry name" value="CCCH zinc finger"/>
    <property type="match status" value="2"/>
</dbReference>
<evidence type="ECO:0000313" key="7">
    <source>
        <dbReference type="EMBL" id="KAF8820163.1"/>
    </source>
</evidence>
<accession>A0ABQ7J844</accession>
<dbReference type="Gene3D" id="4.10.1000.10">
    <property type="entry name" value="Zinc finger, CCCH-type"/>
    <property type="match status" value="1"/>
</dbReference>
<dbReference type="PROSITE" id="PS50103">
    <property type="entry name" value="ZF_C3H1"/>
    <property type="match status" value="3"/>
</dbReference>
<dbReference type="InterPro" id="IPR045877">
    <property type="entry name" value="ZFP36-like"/>
</dbReference>
<evidence type="ECO:0000256" key="3">
    <source>
        <dbReference type="ARBA" id="ARBA00022771"/>
    </source>
</evidence>
<reference evidence="7 8" key="1">
    <citation type="journal article" date="2020" name="bioRxiv">
        <title>Metabolic contributions of an alphaproteobacterial endosymbiont in the apicomplexan Cardiosporidium cionae.</title>
        <authorList>
            <person name="Hunter E.S."/>
            <person name="Paight C.J."/>
            <person name="Lane C.E."/>
        </authorList>
    </citation>
    <scope>NUCLEOTIDE SEQUENCE [LARGE SCALE GENOMIC DNA]</scope>
    <source>
        <strain evidence="7">ESH_2018</strain>
    </source>
</reference>
<feature type="zinc finger region" description="C3H1-type" evidence="5">
    <location>
        <begin position="138"/>
        <end position="165"/>
    </location>
</feature>
<keyword evidence="1 5" id="KW-0479">Metal-binding</keyword>
<dbReference type="PANTHER" id="PTHR12547:SF18">
    <property type="entry name" value="PROTEIN TIS11"/>
    <property type="match status" value="1"/>
</dbReference>
<dbReference type="InterPro" id="IPR000571">
    <property type="entry name" value="Znf_CCCH"/>
</dbReference>
<proteinExistence type="predicted"/>
<dbReference type="EMBL" id="JADAQX010000458">
    <property type="protein sequence ID" value="KAF8820163.1"/>
    <property type="molecule type" value="Genomic_DNA"/>
</dbReference>
<evidence type="ECO:0000256" key="2">
    <source>
        <dbReference type="ARBA" id="ARBA00022737"/>
    </source>
</evidence>
<evidence type="ECO:0000313" key="8">
    <source>
        <dbReference type="Proteomes" id="UP000823046"/>
    </source>
</evidence>
<comment type="caution">
    <text evidence="7">The sequence shown here is derived from an EMBL/GenBank/DDBJ whole genome shotgun (WGS) entry which is preliminary data.</text>
</comment>
<feature type="zinc finger region" description="C3H1-type" evidence="5">
    <location>
        <begin position="173"/>
        <end position="203"/>
    </location>
</feature>
<sequence length="292" mass="33295">MQIYKTLPQSSFPWRDLLSISSSASDSTHTESSLKDPNLLGIVNNGIYGDPYLESYYSNDDFLFPLLNGSSLDPFHNLGMQDIEQHKSRDECATMGDEESRIGLASSLNNLRMHTRGKNSKFDVGNGFPIPQENARKQFKTRLCHFWKFGNCKRGSLCRWAHGLEEQRSVPNTRKTTICKNWTLGICPFQSDAQRCSFAHGDQDLRKIPGRLFLCGAFQKGDCIREKYCPYAHSIEEVNTPLKHDVLHALQFLSLEDNGMDYYIPNFSIEMKETLSAVKRNIRAPLTVLRMV</sequence>
<keyword evidence="4 5" id="KW-0862">Zinc</keyword>
<evidence type="ECO:0000259" key="6">
    <source>
        <dbReference type="PROSITE" id="PS50103"/>
    </source>
</evidence>
<evidence type="ECO:0000256" key="5">
    <source>
        <dbReference type="PROSITE-ProRule" id="PRU00723"/>
    </source>
</evidence>
<feature type="zinc finger region" description="C3H1-type" evidence="5">
    <location>
        <begin position="209"/>
        <end position="236"/>
    </location>
</feature>
<feature type="domain" description="C3H1-type" evidence="6">
    <location>
        <begin position="173"/>
        <end position="203"/>
    </location>
</feature>
<dbReference type="Gene3D" id="3.30.1370.210">
    <property type="match status" value="1"/>
</dbReference>
<protein>
    <submittedName>
        <fullName evidence="7">Zinc finger (CCCH type) motif-containing protein</fullName>
    </submittedName>
</protein>
<gene>
    <name evidence="7" type="ORF">IE077_003484</name>
</gene>
<evidence type="ECO:0000256" key="4">
    <source>
        <dbReference type="ARBA" id="ARBA00022833"/>
    </source>
</evidence>
<dbReference type="InterPro" id="IPR036855">
    <property type="entry name" value="Znf_CCCH_sf"/>
</dbReference>
<name>A0ABQ7J844_9APIC</name>
<dbReference type="PANTHER" id="PTHR12547">
    <property type="entry name" value="CCCH ZINC FINGER/TIS11-RELATED"/>
    <property type="match status" value="1"/>
</dbReference>
<organism evidence="7 8">
    <name type="scientific">Cardiosporidium cionae</name>
    <dbReference type="NCBI Taxonomy" id="476202"/>
    <lineage>
        <taxon>Eukaryota</taxon>
        <taxon>Sar</taxon>
        <taxon>Alveolata</taxon>
        <taxon>Apicomplexa</taxon>
        <taxon>Aconoidasida</taxon>
        <taxon>Nephromycida</taxon>
        <taxon>Cardiosporidium</taxon>
    </lineage>
</organism>
<feature type="domain" description="C3H1-type" evidence="6">
    <location>
        <begin position="138"/>
        <end position="165"/>
    </location>
</feature>
<keyword evidence="2" id="KW-0677">Repeat</keyword>
<evidence type="ECO:0000256" key="1">
    <source>
        <dbReference type="ARBA" id="ARBA00022723"/>
    </source>
</evidence>
<dbReference type="SMART" id="SM00356">
    <property type="entry name" value="ZnF_C3H1"/>
    <property type="match status" value="3"/>
</dbReference>
<dbReference type="Proteomes" id="UP000823046">
    <property type="component" value="Unassembled WGS sequence"/>
</dbReference>
<feature type="domain" description="C3H1-type" evidence="6">
    <location>
        <begin position="209"/>
        <end position="236"/>
    </location>
</feature>